<dbReference type="GO" id="GO:0006367">
    <property type="term" value="P:transcription initiation at RNA polymerase II promoter"/>
    <property type="evidence" value="ECO:0007669"/>
    <property type="project" value="TreeGrafter"/>
</dbReference>
<dbReference type="InterPro" id="IPR039997">
    <property type="entry name" value="TFE"/>
</dbReference>
<sequence>MREKYSDLEVDRLLDMETCQLKCTMCEGLVEEDSAGIKQSNTSRTNLARFNEQMEPIFRLLRECEDMNLAPAILEPEPQAAQLAGGGHGSRPAGPRGSKPSWANDGTGGNDVSGLGIKVDIMGDNDEDAEANKPRAKEAPIWMRQSTVMPASGIQSEATSHAQTHHRESTHKKPGAAGKDDEILAELLVHESVNKKPRLDINEALGEGGDNDDSDSGSDESDFETPAPGPATKASEVTESMDIHTESEQEDDEVHEIKIGDKMVTINDVTDKMLSQMTPEEHDAYTKTLQHVYSQLY</sequence>
<dbReference type="Proteomes" id="UP001163046">
    <property type="component" value="Unassembled WGS sequence"/>
</dbReference>
<feature type="region of interest" description="Disordered" evidence="1">
    <location>
        <begin position="81"/>
        <end position="178"/>
    </location>
</feature>
<gene>
    <name evidence="3" type="primary">GTF2E1</name>
    <name evidence="3" type="ORF">OS493_009159</name>
</gene>
<dbReference type="GO" id="GO:0005673">
    <property type="term" value="C:transcription factor TFIIE complex"/>
    <property type="evidence" value="ECO:0007669"/>
    <property type="project" value="TreeGrafter"/>
</dbReference>
<accession>A0A9W9Z2E4</accession>
<feature type="compositionally biased region" description="Acidic residues" evidence="1">
    <location>
        <begin position="209"/>
        <end position="223"/>
    </location>
</feature>
<dbReference type="Gene3D" id="3.30.40.10">
    <property type="entry name" value="Zinc/RING finger domain, C3HC4 (zinc finger)"/>
    <property type="match status" value="1"/>
</dbReference>
<organism evidence="3 4">
    <name type="scientific">Desmophyllum pertusum</name>
    <dbReference type="NCBI Taxonomy" id="174260"/>
    <lineage>
        <taxon>Eukaryota</taxon>
        <taxon>Metazoa</taxon>
        <taxon>Cnidaria</taxon>
        <taxon>Anthozoa</taxon>
        <taxon>Hexacorallia</taxon>
        <taxon>Scleractinia</taxon>
        <taxon>Caryophylliina</taxon>
        <taxon>Caryophylliidae</taxon>
        <taxon>Desmophyllum</taxon>
    </lineage>
</organism>
<name>A0A9W9Z2E4_9CNID</name>
<dbReference type="InterPro" id="IPR013083">
    <property type="entry name" value="Znf_RING/FYVE/PHD"/>
</dbReference>
<dbReference type="Pfam" id="PF11521">
    <property type="entry name" value="TFIIE-A_C"/>
    <property type="match status" value="1"/>
</dbReference>
<comment type="caution">
    <text evidence="3">The sequence shown here is derived from an EMBL/GenBank/DDBJ whole genome shotgun (WGS) entry which is preliminary data.</text>
</comment>
<dbReference type="PANTHER" id="PTHR13097">
    <property type="entry name" value="TRANSCRIPTION INITIATION FACTOR IIE, ALPHA SUBUNIT"/>
    <property type="match status" value="1"/>
</dbReference>
<evidence type="ECO:0000313" key="4">
    <source>
        <dbReference type="Proteomes" id="UP001163046"/>
    </source>
</evidence>
<evidence type="ECO:0000259" key="2">
    <source>
        <dbReference type="Pfam" id="PF11521"/>
    </source>
</evidence>
<dbReference type="EMBL" id="MU826829">
    <property type="protein sequence ID" value="KAJ7373837.1"/>
    <property type="molecule type" value="Genomic_DNA"/>
</dbReference>
<feature type="domain" description="Transcription factor TFIIE alpha subunit C-terminal" evidence="2">
    <location>
        <begin position="216"/>
        <end position="297"/>
    </location>
</feature>
<protein>
    <submittedName>
        <fullName evidence="3">General transcription factor IIE subunit 1</fullName>
    </submittedName>
</protein>
<reference evidence="3" key="1">
    <citation type="submission" date="2023-01" db="EMBL/GenBank/DDBJ databases">
        <title>Genome assembly of the deep-sea coral Lophelia pertusa.</title>
        <authorList>
            <person name="Herrera S."/>
            <person name="Cordes E."/>
        </authorList>
    </citation>
    <scope>NUCLEOTIDE SEQUENCE</scope>
    <source>
        <strain evidence="3">USNM1676648</strain>
        <tissue evidence="3">Polyp</tissue>
    </source>
</reference>
<keyword evidence="4" id="KW-1185">Reference proteome</keyword>
<feature type="region of interest" description="Disordered" evidence="1">
    <location>
        <begin position="198"/>
        <end position="256"/>
    </location>
</feature>
<evidence type="ECO:0000313" key="3">
    <source>
        <dbReference type="EMBL" id="KAJ7373837.1"/>
    </source>
</evidence>
<dbReference type="Gene3D" id="6.10.140.1250">
    <property type="match status" value="1"/>
</dbReference>
<proteinExistence type="predicted"/>
<dbReference type="InterPro" id="IPR021600">
    <property type="entry name" value="TFIIE_asu_C"/>
</dbReference>
<dbReference type="PANTHER" id="PTHR13097:SF7">
    <property type="entry name" value="GENERAL TRANSCRIPTION FACTOR IIE SUBUNIT 1"/>
    <property type="match status" value="1"/>
</dbReference>
<dbReference type="AlphaFoldDB" id="A0A9W9Z2E4"/>
<dbReference type="OrthoDB" id="361102at2759"/>
<dbReference type="SUPFAM" id="SSF57783">
    <property type="entry name" value="Zinc beta-ribbon"/>
    <property type="match status" value="1"/>
</dbReference>
<feature type="compositionally biased region" description="Polar residues" evidence="1">
    <location>
        <begin position="144"/>
        <end position="162"/>
    </location>
</feature>
<evidence type="ECO:0000256" key="1">
    <source>
        <dbReference type="SAM" id="MobiDB-lite"/>
    </source>
</evidence>